<reference evidence="1 2" key="1">
    <citation type="submission" date="2020-07" db="EMBL/GenBank/DDBJ databases">
        <title>Streptomyces isolated from Indian soil.</title>
        <authorList>
            <person name="Mandal S."/>
            <person name="Maiti P.K."/>
        </authorList>
    </citation>
    <scope>NUCLEOTIDE SEQUENCE [LARGE SCALE GENOMIC DNA]</scope>
    <source>
        <strain evidence="1 2">PSKA28</strain>
    </source>
</reference>
<sequence>MTCPYAGDGDDPTRDFLVHVQGDHLSVETLVRTWDGDGLDVFLAALAEDFRGWAGERTWKSLEHDLTLSAEHAGHCVRLTWGLHDRLPDNAWHFEATTEHAPGEDMRNLAAEVRAFLQSDPQS</sequence>
<dbReference type="AlphaFoldDB" id="A0A7W0DPD3"/>
<dbReference type="Proteomes" id="UP000545761">
    <property type="component" value="Unassembled WGS sequence"/>
</dbReference>
<dbReference type="EMBL" id="JACEHE010000015">
    <property type="protein sequence ID" value="MBA2948809.1"/>
    <property type="molecule type" value="Genomic_DNA"/>
</dbReference>
<name>A0A7W0DPD3_9ACTN</name>
<proteinExistence type="predicted"/>
<gene>
    <name evidence="1" type="ORF">H1D24_24035</name>
</gene>
<protein>
    <submittedName>
        <fullName evidence="1">Uncharacterized protein</fullName>
    </submittedName>
</protein>
<organism evidence="1 2">
    <name type="scientific">Streptomyces himalayensis subsp. himalayensis</name>
    <dbReference type="NCBI Taxonomy" id="2756131"/>
    <lineage>
        <taxon>Bacteria</taxon>
        <taxon>Bacillati</taxon>
        <taxon>Actinomycetota</taxon>
        <taxon>Actinomycetes</taxon>
        <taxon>Kitasatosporales</taxon>
        <taxon>Streptomycetaceae</taxon>
        <taxon>Streptomyces</taxon>
        <taxon>Streptomyces himalayensis</taxon>
    </lineage>
</organism>
<accession>A0A7W0DPD3</accession>
<dbReference type="Pfam" id="PF19739">
    <property type="entry name" value="DUF6228"/>
    <property type="match status" value="1"/>
</dbReference>
<evidence type="ECO:0000313" key="1">
    <source>
        <dbReference type="EMBL" id="MBA2948809.1"/>
    </source>
</evidence>
<evidence type="ECO:0000313" key="2">
    <source>
        <dbReference type="Proteomes" id="UP000545761"/>
    </source>
</evidence>
<comment type="caution">
    <text evidence="1">The sequence shown here is derived from an EMBL/GenBank/DDBJ whole genome shotgun (WGS) entry which is preliminary data.</text>
</comment>
<dbReference type="InterPro" id="IPR046196">
    <property type="entry name" value="DUF6228"/>
</dbReference>